<dbReference type="EMBL" id="CP069031">
    <property type="protein sequence ID" value="QRC98942.1"/>
    <property type="molecule type" value="Genomic_DNA"/>
</dbReference>
<proteinExistence type="predicted"/>
<gene>
    <name evidence="2" type="ORF">JI435_412830</name>
</gene>
<accession>A0A7U2F567</accession>
<name>A0A7U2F567_PHANO</name>
<feature type="region of interest" description="Disordered" evidence="1">
    <location>
        <begin position="1"/>
        <end position="21"/>
    </location>
</feature>
<evidence type="ECO:0000313" key="2">
    <source>
        <dbReference type="EMBL" id="QRC98942.1"/>
    </source>
</evidence>
<organism evidence="2 3">
    <name type="scientific">Phaeosphaeria nodorum (strain SN15 / ATCC MYA-4574 / FGSC 10173)</name>
    <name type="common">Glume blotch fungus</name>
    <name type="synonym">Parastagonospora nodorum</name>
    <dbReference type="NCBI Taxonomy" id="321614"/>
    <lineage>
        <taxon>Eukaryota</taxon>
        <taxon>Fungi</taxon>
        <taxon>Dikarya</taxon>
        <taxon>Ascomycota</taxon>
        <taxon>Pezizomycotina</taxon>
        <taxon>Dothideomycetes</taxon>
        <taxon>Pleosporomycetidae</taxon>
        <taxon>Pleosporales</taxon>
        <taxon>Pleosporineae</taxon>
        <taxon>Phaeosphaeriaceae</taxon>
        <taxon>Parastagonospora</taxon>
    </lineage>
</organism>
<evidence type="ECO:0000313" key="3">
    <source>
        <dbReference type="Proteomes" id="UP000663193"/>
    </source>
</evidence>
<dbReference type="AlphaFoldDB" id="A0A7U2F567"/>
<reference evidence="3" key="1">
    <citation type="journal article" date="2021" name="BMC Genomics">
        <title>Chromosome-level genome assembly and manually-curated proteome of model necrotroph Parastagonospora nodorum Sn15 reveals a genome-wide trove of candidate effector homologs, and redundancy of virulence-related functions within an accessory chromosome.</title>
        <authorList>
            <person name="Bertazzoni S."/>
            <person name="Jones D.A.B."/>
            <person name="Phan H.T."/>
            <person name="Tan K.-C."/>
            <person name="Hane J.K."/>
        </authorList>
    </citation>
    <scope>NUCLEOTIDE SEQUENCE [LARGE SCALE GENOMIC DNA]</scope>
    <source>
        <strain evidence="3">SN15 / ATCC MYA-4574 / FGSC 10173)</strain>
    </source>
</reference>
<protein>
    <submittedName>
        <fullName evidence="2">Uncharacterized protein</fullName>
    </submittedName>
</protein>
<keyword evidence="3" id="KW-1185">Reference proteome</keyword>
<sequence>MASCTRLPHPGHPRTSSIRGQKAMFRVRDSAGSSIMFLHVLDFPVAQHREFVPVCIAVGLN</sequence>
<dbReference type="Proteomes" id="UP000663193">
    <property type="component" value="Chromosome 9"/>
</dbReference>
<evidence type="ECO:0000256" key="1">
    <source>
        <dbReference type="SAM" id="MobiDB-lite"/>
    </source>
</evidence>
<dbReference type="VEuPathDB" id="FungiDB:JI435_412830"/>